<dbReference type="EMBL" id="JAPCWZ010000007">
    <property type="protein sequence ID" value="KAK8855025.1"/>
    <property type="molecule type" value="Genomic_DNA"/>
</dbReference>
<proteinExistence type="predicted"/>
<keyword evidence="4" id="KW-1185">Reference proteome</keyword>
<comment type="caution">
    <text evidence="3">The sequence shown here is derived from an EMBL/GenBank/DDBJ whole genome shotgun (WGS) entry which is preliminary data.</text>
</comment>
<keyword evidence="1" id="KW-0539">Nucleus</keyword>
<evidence type="ECO:0000313" key="3">
    <source>
        <dbReference type="EMBL" id="KAK8855025.1"/>
    </source>
</evidence>
<evidence type="ECO:0000256" key="2">
    <source>
        <dbReference type="SAM" id="MobiDB-lite"/>
    </source>
</evidence>
<dbReference type="InterPro" id="IPR036864">
    <property type="entry name" value="Zn2-C6_fun-type_DNA-bd_sf"/>
</dbReference>
<name>A0ABR2HY95_9PEZI</name>
<gene>
    <name evidence="3" type="ORF">PGQ11_010937</name>
</gene>
<dbReference type="SUPFAM" id="SSF57701">
    <property type="entry name" value="Zn2/Cys6 DNA-binding domain"/>
    <property type="match status" value="1"/>
</dbReference>
<feature type="region of interest" description="Disordered" evidence="2">
    <location>
        <begin position="243"/>
        <end position="274"/>
    </location>
</feature>
<dbReference type="Gene3D" id="4.10.240.10">
    <property type="entry name" value="Zn(2)-C6 fungal-type DNA-binding domain"/>
    <property type="match status" value="1"/>
</dbReference>
<dbReference type="InterPro" id="IPR001138">
    <property type="entry name" value="Zn2Cys6_DnaBD"/>
</dbReference>
<accession>A0ABR2HY95</accession>
<sequence>MRRQGHSCDQCRRSKRACDATPLEDSEYTDLAIFTEDSRQAPKTQPCSYCVRTKKECTINWAWAQMRIRRVLEAADSCGIPPPVDESCSSKRQKLDSTDSRFAPQPLSPDPILGLSHSIGGDLSSPTHFTDGTPAYESQTSTVDNTHFDPFPIDQPFEDDLSLAEWEEIIGLSGDGRHPEHREFDTFDVGGGGGNTKIPGSVFWSDFHTFSEQTHDQLQWGTDADRGLDATYFSPITPISFDATSTASNRDTHARFGKPARKRRRTPQPRSRGQQQAFALSSLAANHRIAASTNENLISSNLLRIYHDVLEHSLSCWLTEVSCPYRPRSVPLQERVKSAEWGPSWSNHLYYRTLKLEEAAKQVRLVRLSPSEDRACSRALHLAIMAFATQWAQGSRRQNERYSPTPTMSGYGMIEDNSIGGLADEFDREIQWHFWTQAERALQEMSDVDSFRLACAESILGLVQKPSGRETEVSWSAEIKAKSRQRRRRKSEPDELVFEIAQAISQDGPPKYMERAARRMHTLKFRFDSAKHGVLPRSHGSKDEAMNNPVLSMSEDDQTSVGLLYWLAVMFDTVSSSVHHRPLVVPDQECQHQDCADEDDDNQRWRVDLFVQDQLDSPAQCTQWPCTYAELAEAVTKSGPVKVLLYRHVAWLQTSLRRGQKGAKIEEIVRSAMSLHRYWNATYGQLFRELVRDFSRVPGRCQSWFVCISGHYHLAALLLADLIETVDNQGLGSTEAAEQRLRDRAVAGLRDASAEELSDLARVATPSHHDVDGAGSAFTEPQLPDFHPSVNEGTILTDPWTIILIQAFSKAAVHLLAKADAYPEYYALATIGGDGVAETIRRAQDCVKGLWLLGKKSDMARKVADILSEELSFYQSDGDAFSPLYSDDMGSTNSDHIPA</sequence>
<dbReference type="CDD" id="cd00067">
    <property type="entry name" value="GAL4"/>
    <property type="match status" value="1"/>
</dbReference>
<protein>
    <submittedName>
        <fullName evidence="3">Regulatory protein alcR</fullName>
    </submittedName>
</protein>
<organism evidence="3 4">
    <name type="scientific">Apiospora arundinis</name>
    <dbReference type="NCBI Taxonomy" id="335852"/>
    <lineage>
        <taxon>Eukaryota</taxon>
        <taxon>Fungi</taxon>
        <taxon>Dikarya</taxon>
        <taxon>Ascomycota</taxon>
        <taxon>Pezizomycotina</taxon>
        <taxon>Sordariomycetes</taxon>
        <taxon>Xylariomycetidae</taxon>
        <taxon>Amphisphaeriales</taxon>
        <taxon>Apiosporaceae</taxon>
        <taxon>Apiospora</taxon>
    </lineage>
</organism>
<dbReference type="Proteomes" id="UP001390339">
    <property type="component" value="Unassembled WGS sequence"/>
</dbReference>
<feature type="compositionally biased region" description="Basic residues" evidence="2">
    <location>
        <begin position="255"/>
        <end position="267"/>
    </location>
</feature>
<evidence type="ECO:0000313" key="4">
    <source>
        <dbReference type="Proteomes" id="UP001390339"/>
    </source>
</evidence>
<evidence type="ECO:0000256" key="1">
    <source>
        <dbReference type="ARBA" id="ARBA00023242"/>
    </source>
</evidence>
<reference evidence="3 4" key="1">
    <citation type="journal article" date="2024" name="IMA Fungus">
        <title>Apiospora arundinis, a panoply of carbohydrate-active enzymes and secondary metabolites.</title>
        <authorList>
            <person name="Sorensen T."/>
            <person name="Petersen C."/>
            <person name="Muurmann A.T."/>
            <person name="Christiansen J.V."/>
            <person name="Brundto M.L."/>
            <person name="Overgaard C.K."/>
            <person name="Boysen A.T."/>
            <person name="Wollenberg R.D."/>
            <person name="Larsen T.O."/>
            <person name="Sorensen J.L."/>
            <person name="Nielsen K.L."/>
            <person name="Sondergaard T.E."/>
        </authorList>
    </citation>
    <scope>NUCLEOTIDE SEQUENCE [LARGE SCALE GENOMIC DNA]</scope>
    <source>
        <strain evidence="3 4">AAU 773</strain>
    </source>
</reference>
<feature type="region of interest" description="Disordered" evidence="2">
    <location>
        <begin position="82"/>
        <end position="108"/>
    </location>
</feature>